<reference evidence="2" key="1">
    <citation type="journal article" date="2023" name="PLoS Negl. Trop. Dis.">
        <title>A genome sequence for Biomphalaria pfeifferi, the major vector snail for the human-infecting parasite Schistosoma mansoni.</title>
        <authorList>
            <person name="Bu L."/>
            <person name="Lu L."/>
            <person name="Laidemitt M.R."/>
            <person name="Zhang S.M."/>
            <person name="Mutuku M."/>
            <person name="Mkoji G."/>
            <person name="Steinauer M."/>
            <person name="Loker E.S."/>
        </authorList>
    </citation>
    <scope>NUCLEOTIDE SEQUENCE</scope>
    <source>
        <strain evidence="2">KasaAsao</strain>
    </source>
</reference>
<dbReference type="EMBL" id="JASAOG010000087">
    <property type="protein sequence ID" value="KAK0053355.1"/>
    <property type="molecule type" value="Genomic_DNA"/>
</dbReference>
<keyword evidence="3" id="KW-1185">Reference proteome</keyword>
<feature type="region of interest" description="Disordered" evidence="1">
    <location>
        <begin position="1"/>
        <end position="44"/>
    </location>
</feature>
<feature type="compositionally biased region" description="Polar residues" evidence="1">
    <location>
        <begin position="1"/>
        <end position="26"/>
    </location>
</feature>
<proteinExistence type="predicted"/>
<evidence type="ECO:0000256" key="1">
    <source>
        <dbReference type="SAM" id="MobiDB-lite"/>
    </source>
</evidence>
<accession>A0AAD8BH30</accession>
<dbReference type="AlphaFoldDB" id="A0AAD8BH30"/>
<feature type="region of interest" description="Disordered" evidence="1">
    <location>
        <begin position="166"/>
        <end position="190"/>
    </location>
</feature>
<organism evidence="2 3">
    <name type="scientific">Biomphalaria pfeifferi</name>
    <name type="common">Bloodfluke planorb</name>
    <name type="synonym">Freshwater snail</name>
    <dbReference type="NCBI Taxonomy" id="112525"/>
    <lineage>
        <taxon>Eukaryota</taxon>
        <taxon>Metazoa</taxon>
        <taxon>Spiralia</taxon>
        <taxon>Lophotrochozoa</taxon>
        <taxon>Mollusca</taxon>
        <taxon>Gastropoda</taxon>
        <taxon>Heterobranchia</taxon>
        <taxon>Euthyneura</taxon>
        <taxon>Panpulmonata</taxon>
        <taxon>Hygrophila</taxon>
        <taxon>Lymnaeoidea</taxon>
        <taxon>Planorbidae</taxon>
        <taxon>Biomphalaria</taxon>
    </lineage>
</organism>
<feature type="compositionally biased region" description="Polar residues" evidence="1">
    <location>
        <begin position="166"/>
        <end position="175"/>
    </location>
</feature>
<protein>
    <submittedName>
        <fullName evidence="2">Uncharacterized protein</fullName>
    </submittedName>
</protein>
<sequence length="190" mass="21009">MESQGDSATSFQKTRSQSVSHASDQSVESEEKSAPLEPAKTPEPVVVEPPYVAPPINFILISLGAKSVPANIKCRKANFIDFMKKLCNFKSDEFEMCDLQGRLVGLLELTDNQFVDSLFKAGQMYVPCELYKRVGGLLIEVRPCIPNWQVHHPELAALLDNSIPGTQKGTAQSSKHTLDSKAKEVKDNFK</sequence>
<feature type="compositionally biased region" description="Basic and acidic residues" evidence="1">
    <location>
        <begin position="176"/>
        <end position="190"/>
    </location>
</feature>
<evidence type="ECO:0000313" key="2">
    <source>
        <dbReference type="EMBL" id="KAK0053355.1"/>
    </source>
</evidence>
<dbReference type="Proteomes" id="UP001233172">
    <property type="component" value="Unassembled WGS sequence"/>
</dbReference>
<evidence type="ECO:0000313" key="3">
    <source>
        <dbReference type="Proteomes" id="UP001233172"/>
    </source>
</evidence>
<comment type="caution">
    <text evidence="2">The sequence shown here is derived from an EMBL/GenBank/DDBJ whole genome shotgun (WGS) entry which is preliminary data.</text>
</comment>
<reference evidence="2" key="2">
    <citation type="submission" date="2023-04" db="EMBL/GenBank/DDBJ databases">
        <authorList>
            <person name="Bu L."/>
            <person name="Lu L."/>
            <person name="Laidemitt M.R."/>
            <person name="Zhang S.M."/>
            <person name="Mutuku M."/>
            <person name="Mkoji G."/>
            <person name="Steinauer M."/>
            <person name="Loker E.S."/>
        </authorList>
    </citation>
    <scope>NUCLEOTIDE SEQUENCE</scope>
    <source>
        <strain evidence="2">KasaAsao</strain>
        <tissue evidence="2">Whole Snail</tissue>
    </source>
</reference>
<name>A0AAD8BH30_BIOPF</name>
<gene>
    <name evidence="2" type="ORF">Bpfe_017286</name>
</gene>